<dbReference type="STRING" id="1073999.AFK62_13185"/>
<reference evidence="2" key="1">
    <citation type="submission" date="2012-07" db="EMBL/GenBank/DDBJ databases">
        <authorList>
            <person name="Cummings C."/>
        </authorList>
    </citation>
    <scope>NUCLEOTIDE SEQUENCE</scope>
    <source>
        <strain evidence="2">1330</strain>
    </source>
</reference>
<protein>
    <recommendedName>
        <fullName evidence="1">KTSC domain-containing protein</fullName>
    </recommendedName>
</protein>
<dbReference type="AlphaFoldDB" id="K8AH74"/>
<dbReference type="EMBL" id="CAKW01000106">
    <property type="protein sequence ID" value="CCJ73587.1"/>
    <property type="molecule type" value="Genomic_DNA"/>
</dbReference>
<accession>K8AH74</accession>
<gene>
    <name evidence="2" type="ORF">BN137_2966</name>
</gene>
<dbReference type="InterPro" id="IPR025309">
    <property type="entry name" value="KTSC_dom"/>
</dbReference>
<name>K8AH74_9ENTR</name>
<comment type="caution">
    <text evidence="2">The sequence shown here is derived from an EMBL/GenBank/DDBJ whole genome shotgun (WGS) entry which is preliminary data.</text>
</comment>
<dbReference type="Pfam" id="PF13619">
    <property type="entry name" value="KTSC"/>
    <property type="match status" value="1"/>
</dbReference>
<sequence length="105" mass="12340">MEYASSVSSNLFCRRRGGAFQRYTYCQSFINREDEMQRENVISRSLASVGYDWDSRVLEIAFRSGAVYHYLNVPEQVYLALGRALSKGRYFRKSIKDRFPYQRVG</sequence>
<evidence type="ECO:0000259" key="1">
    <source>
        <dbReference type="Pfam" id="PF13619"/>
    </source>
</evidence>
<proteinExistence type="predicted"/>
<evidence type="ECO:0000313" key="3">
    <source>
        <dbReference type="Proteomes" id="UP000009340"/>
    </source>
</evidence>
<feature type="domain" description="KTSC" evidence="1">
    <location>
        <begin position="43"/>
        <end position="99"/>
    </location>
</feature>
<organism evidence="2 3">
    <name type="scientific">Cronobacter condimenti 1330</name>
    <dbReference type="NCBI Taxonomy" id="1073999"/>
    <lineage>
        <taxon>Bacteria</taxon>
        <taxon>Pseudomonadati</taxon>
        <taxon>Pseudomonadota</taxon>
        <taxon>Gammaproteobacteria</taxon>
        <taxon>Enterobacterales</taxon>
        <taxon>Enterobacteriaceae</taxon>
        <taxon>Cronobacter</taxon>
    </lineage>
</organism>
<evidence type="ECO:0000313" key="2">
    <source>
        <dbReference type="EMBL" id="CCJ73587.1"/>
    </source>
</evidence>
<dbReference type="Proteomes" id="UP000009340">
    <property type="component" value="Unassembled WGS sequence"/>
</dbReference>
<dbReference type="eggNOG" id="ENOG50334ZC">
    <property type="taxonomic scope" value="Bacteria"/>
</dbReference>